<dbReference type="EMBL" id="FORU01000003">
    <property type="protein sequence ID" value="SFJ11771.1"/>
    <property type="molecule type" value="Genomic_DNA"/>
</dbReference>
<dbReference type="Proteomes" id="UP000243887">
    <property type="component" value="Unassembled WGS sequence"/>
</dbReference>
<keyword evidence="1" id="KW-0732">Signal</keyword>
<protein>
    <submittedName>
        <fullName evidence="4">Conserved repeat domain-containing protein/gliding motility-associated C-terminal domain-containing protein</fullName>
    </submittedName>
</protein>
<dbReference type="InterPro" id="IPR001434">
    <property type="entry name" value="OmcB-like_DUF11"/>
</dbReference>
<dbReference type="Pfam" id="PF19081">
    <property type="entry name" value="Ig_7"/>
    <property type="match status" value="5"/>
</dbReference>
<dbReference type="Pfam" id="PF01345">
    <property type="entry name" value="DUF11"/>
    <property type="match status" value="1"/>
</dbReference>
<feature type="chain" id="PRO_5017295549" evidence="1">
    <location>
        <begin position="25"/>
        <end position="1986"/>
    </location>
</feature>
<accession>A0A1I3NR60</accession>
<evidence type="ECO:0000259" key="3">
    <source>
        <dbReference type="Pfam" id="PF19081"/>
    </source>
</evidence>
<evidence type="ECO:0000313" key="4">
    <source>
        <dbReference type="EMBL" id="SFJ11771.1"/>
    </source>
</evidence>
<proteinExistence type="predicted"/>
<dbReference type="NCBIfam" id="TIGR01451">
    <property type="entry name" value="B_ant_repeat"/>
    <property type="match status" value="1"/>
</dbReference>
<evidence type="ECO:0000259" key="2">
    <source>
        <dbReference type="Pfam" id="PF01345"/>
    </source>
</evidence>
<keyword evidence="5" id="KW-1185">Reference proteome</keyword>
<evidence type="ECO:0000256" key="1">
    <source>
        <dbReference type="SAM" id="SignalP"/>
    </source>
</evidence>
<dbReference type="InterPro" id="IPR047589">
    <property type="entry name" value="DUF11_rpt"/>
</dbReference>
<dbReference type="InterPro" id="IPR044023">
    <property type="entry name" value="Ig_7"/>
</dbReference>
<feature type="domain" description="Ig-like" evidence="3">
    <location>
        <begin position="867"/>
        <end position="940"/>
    </location>
</feature>
<feature type="domain" description="DUF11" evidence="2">
    <location>
        <begin position="1777"/>
        <end position="1891"/>
    </location>
</feature>
<dbReference type="RefSeq" id="WP_090678257.1">
    <property type="nucleotide sequence ID" value="NZ_FORU01000003.1"/>
</dbReference>
<feature type="domain" description="Ig-like" evidence="3">
    <location>
        <begin position="1378"/>
        <end position="1454"/>
    </location>
</feature>
<organism evidence="4 5">
    <name type="scientific">Myroides guanonis</name>
    <dbReference type="NCBI Taxonomy" id="1150112"/>
    <lineage>
        <taxon>Bacteria</taxon>
        <taxon>Pseudomonadati</taxon>
        <taxon>Bacteroidota</taxon>
        <taxon>Flavobacteriia</taxon>
        <taxon>Flavobacteriales</taxon>
        <taxon>Flavobacteriaceae</taxon>
        <taxon>Myroides</taxon>
    </lineage>
</organism>
<evidence type="ECO:0000313" key="5">
    <source>
        <dbReference type="Proteomes" id="UP000243887"/>
    </source>
</evidence>
<dbReference type="Pfam" id="PF13585">
    <property type="entry name" value="CHU_C"/>
    <property type="match status" value="1"/>
</dbReference>
<feature type="domain" description="Ig-like" evidence="3">
    <location>
        <begin position="1536"/>
        <end position="1609"/>
    </location>
</feature>
<dbReference type="STRING" id="1150112.SAMN04487893_103174"/>
<feature type="domain" description="Ig-like" evidence="3">
    <location>
        <begin position="1302"/>
        <end position="1376"/>
    </location>
</feature>
<dbReference type="InterPro" id="IPR026341">
    <property type="entry name" value="T9SS_type_B"/>
</dbReference>
<dbReference type="OrthoDB" id="1236981at2"/>
<feature type="signal peptide" evidence="1">
    <location>
        <begin position="1"/>
        <end position="24"/>
    </location>
</feature>
<dbReference type="NCBIfam" id="TIGR04131">
    <property type="entry name" value="Bac_Flav_CTERM"/>
    <property type="match status" value="1"/>
</dbReference>
<name>A0A1I3NR60_9FLAO</name>
<gene>
    <name evidence="4" type="ORF">SAMN04487893_103174</name>
</gene>
<reference evidence="5" key="1">
    <citation type="submission" date="2016-10" db="EMBL/GenBank/DDBJ databases">
        <authorList>
            <person name="Varghese N."/>
            <person name="Submissions S."/>
        </authorList>
    </citation>
    <scope>NUCLEOTIDE SEQUENCE [LARGE SCALE GENOMIC DNA]</scope>
    <source>
        <strain evidence="5">DSM 26542</strain>
    </source>
</reference>
<sequence length="1986" mass="211797">MSKKKTLLSSIKNLILGTATTVMVAQAGYAQVNYVYPHNAVGSHVDNPTNALSSDNSFAKVKSYGGLALGLGAYEGKLELTFPNTIPANQEAYIRLGFNPDVLNAILGGGLGTVLADVLGTVILGDHFFDVRAYEANQERLKVLSNNLNHFTDRSRMVQNQHGHYLLALKPSQSYNKIVIQDKTRALLLGSSNFTEVYNAYTSTGSDPCNQILHTYYDANGGLLTLDALGLARGGVTNAYKAIDSDPNSFSEISLGLLAVAGEISQTIKLETPLTNEMQFHLTMQVGNPALLQLGLNSDAISVQALSNGSIVYEKPVNKDFLSLDLLGLLSSNKKARIPFYPNAAFDEVRVVLKSAVDLNLTKTTKIFDIQFTSYSAELALEGCGSVSLRDAVPNLQDNINYEFFDMDGNAISAELANNITQSGIYQIKGIEGNGFCPNDRVTVNVTVLPLPILTVKTPNSALNIGESITLEATSDATITWYDNDGKKITNLKVGPFNTAGSYTYTVVADNGECLNTHYVHINVIDPDDCPPLIARNYATKSSWGSIITGGVSNQNNAIDGNPQTHSTITTGLGLLGIGTTWQTLQWDHTIPAGTPVTIKLGPEYSLLSLAGGISVVGTKRNSLGHAIDVGVLKPVSGALLNLLPGQNIVEYTFVPSTIGGAKDYDGVRISIGALLSVAQNAKVYGAYYHEVATQLACDGKDIQDILYGVVDLGIGALTATVGVSDAWNVADKNPSSYATMFAGVNVLAATEMTTVFHTPSQPGDTLRLDISKPGVVLTLGLIKGLEIQRYLGDAKVGGVIHSDYHLLDLRLLNNGSTRILIAPEDGVYDRVRIRLGGVVNVLDFLRVHEISRTAATKIIGSDIDNSIEACQNQELSFEVKDECTTYKWYDAEKGGKVLAVGNKYTIPANLPAGDYKFYIQPIRYGCENYDRTVVNVTVKEGVPADAVLDVTVNGGNDMEICTDSGDVTLKATVDTNLEDVEYVWYKEVNGVVEVLPNATSNEITLHNLSTGKHIYYLGLVAKGYCETNISDRTKIEFTVKKTSSAGSITVSGSEFCLSDAVVITPTSVLTPVVFNWYFSNNKTQPIVSGMVVNGATYTIDAQGKLTISGLAIGTYSYFVSASNADTCENKDGELKEVVVLISDAPTPTTTQTTQAFCAADAPTVANLNVTGTNVQWYTTPNGGTPLASSTLLANGVYYASSSVGTCESATRLKVTVNLSQGELLTGNSAQTFCVADQPTVSDIVTNQIGAKWYSDATGGTILSDATPLVNGVKYYGVLGGGTTCESAIRLEVSITLTDVNTPTTVNTTQTFCAIDTPKVSDLKVTGIAVKWYTSVTGGTALTPNTALVNGNKYYAVSVSNGCESSVRLEVTVIVNNPATPTTTKTTQEFCTVDNPTVAEIDVNQNGVIWYTAAAGGTVVSSTTALVDGATYYGTLVDASGCESAIRLAVKVLVSNVSTPTTDNSSQTFCKVDRPTVGSINVNESGVKWYATATGGTVLNANTPLVTGTYYGVISFGSCESEVRLAVKVTVIDVPAPTTDSTQQEFCLVDNPTVADLVAKESNVKWFTSPTGGTILDSTVALVSGTTYYAAIIQEGCESSTRLAVDVSIKDEVAPTTNNTVQIFCASQNATVADLITNENNVVWYLTENGGTALAPTTLLKDNTTYYVALKGAICESSVRLTVEVKFFENQPATLVGDFEACLGESFTYTTEAGMSEYVWTVRGGDVVAGGTASDNFVTVLWTSLGEHAVLVDYTDKNACANSSLFEAAVKVILCSDLGIAMTVDNEEPIVDENVTFTIVVSNEGTTDFFDVLVQNVLPNGYTFVSATTAEGAYTLNSGAWNIPSLASNTKATLKVVAKVNFEGNYLNVAEIMTSTPADLNNANNRAEAEVTPHCLTIYNEFSPNNDGSNDFFKIDCIEYFNNNYIEIYNRLGSLVFSATNYKNDWNGTANVGGTVGGKQVPDGTYYYVLDLGNGVVKKGWLYIIR</sequence>
<feature type="domain" description="Ig-like" evidence="3">
    <location>
        <begin position="1147"/>
        <end position="1218"/>
    </location>
</feature>